<dbReference type="InterPro" id="IPR012318">
    <property type="entry name" value="HTH_CRP"/>
</dbReference>
<gene>
    <name evidence="6" type="ORF">EJA19_00595</name>
</gene>
<dbReference type="PANTHER" id="PTHR24567">
    <property type="entry name" value="CRP FAMILY TRANSCRIPTIONAL REGULATORY PROTEIN"/>
    <property type="match status" value="1"/>
</dbReference>
<keyword evidence="7" id="KW-1185">Reference proteome</keyword>
<dbReference type="CDD" id="cd00092">
    <property type="entry name" value="HTH_CRP"/>
    <property type="match status" value="1"/>
</dbReference>
<protein>
    <submittedName>
        <fullName evidence="6">Crp/Fnr family transcriptional regulator</fullName>
    </submittedName>
</protein>
<dbReference type="InterPro" id="IPR050397">
    <property type="entry name" value="Env_Response_Regulators"/>
</dbReference>
<dbReference type="SUPFAM" id="SSF51206">
    <property type="entry name" value="cAMP-binding domain-like"/>
    <property type="match status" value="1"/>
</dbReference>
<dbReference type="PROSITE" id="PS51063">
    <property type="entry name" value="HTH_CRP_2"/>
    <property type="match status" value="1"/>
</dbReference>
<evidence type="ECO:0000313" key="7">
    <source>
        <dbReference type="Proteomes" id="UP000270620"/>
    </source>
</evidence>
<dbReference type="SUPFAM" id="SSF46785">
    <property type="entry name" value="Winged helix' DNA-binding domain"/>
    <property type="match status" value="1"/>
</dbReference>
<dbReference type="Gene3D" id="1.10.10.10">
    <property type="entry name" value="Winged helix-like DNA-binding domain superfamily/Winged helix DNA-binding domain"/>
    <property type="match status" value="1"/>
</dbReference>
<keyword evidence="1" id="KW-0805">Transcription regulation</keyword>
<dbReference type="GO" id="GO:0003677">
    <property type="term" value="F:DNA binding"/>
    <property type="evidence" value="ECO:0007669"/>
    <property type="project" value="UniProtKB-KW"/>
</dbReference>
<evidence type="ECO:0000256" key="2">
    <source>
        <dbReference type="ARBA" id="ARBA00023125"/>
    </source>
</evidence>
<reference evidence="6 7" key="1">
    <citation type="submission" date="2018-12" db="EMBL/GenBank/DDBJ databases">
        <title>Mangrovimonas spongiae sp. nov., a novel member of the genus Mangrovimonas isolated from marine sponge.</title>
        <authorList>
            <person name="Zhuang L."/>
            <person name="Luo L."/>
        </authorList>
    </citation>
    <scope>NUCLEOTIDE SEQUENCE [LARGE SCALE GENOMIC DNA]</scope>
    <source>
        <strain evidence="6 7">HN-E26</strain>
    </source>
</reference>
<dbReference type="PROSITE" id="PS50042">
    <property type="entry name" value="CNMP_BINDING_3"/>
    <property type="match status" value="1"/>
</dbReference>
<dbReference type="InterPro" id="IPR036388">
    <property type="entry name" value="WH-like_DNA-bd_sf"/>
</dbReference>
<dbReference type="CDD" id="cd00038">
    <property type="entry name" value="CAP_ED"/>
    <property type="match status" value="1"/>
</dbReference>
<dbReference type="PANTHER" id="PTHR24567:SF26">
    <property type="entry name" value="REGULATORY PROTEIN YEIL"/>
    <property type="match status" value="1"/>
</dbReference>
<comment type="caution">
    <text evidence="6">The sequence shown here is derived from an EMBL/GenBank/DDBJ whole genome shotgun (WGS) entry which is preliminary data.</text>
</comment>
<dbReference type="InterPro" id="IPR036390">
    <property type="entry name" value="WH_DNA-bd_sf"/>
</dbReference>
<dbReference type="AlphaFoldDB" id="A0A428K4R6"/>
<dbReference type="InterPro" id="IPR000595">
    <property type="entry name" value="cNMP-bd_dom"/>
</dbReference>
<feature type="domain" description="Cyclic nucleotide-binding" evidence="4">
    <location>
        <begin position="8"/>
        <end position="131"/>
    </location>
</feature>
<dbReference type="Pfam" id="PF00027">
    <property type="entry name" value="cNMP_binding"/>
    <property type="match status" value="1"/>
</dbReference>
<dbReference type="InterPro" id="IPR018490">
    <property type="entry name" value="cNMP-bd_dom_sf"/>
</dbReference>
<dbReference type="GO" id="GO:0003700">
    <property type="term" value="F:DNA-binding transcription factor activity"/>
    <property type="evidence" value="ECO:0007669"/>
    <property type="project" value="InterPro"/>
</dbReference>
<dbReference type="PROSITE" id="PS00042">
    <property type="entry name" value="HTH_CRP_1"/>
    <property type="match status" value="1"/>
</dbReference>
<name>A0A428K4R6_9FLAO</name>
<evidence type="ECO:0000256" key="1">
    <source>
        <dbReference type="ARBA" id="ARBA00023015"/>
    </source>
</evidence>
<dbReference type="Proteomes" id="UP000270620">
    <property type="component" value="Unassembled WGS sequence"/>
</dbReference>
<evidence type="ECO:0000256" key="3">
    <source>
        <dbReference type="ARBA" id="ARBA00023163"/>
    </source>
</evidence>
<evidence type="ECO:0000259" key="5">
    <source>
        <dbReference type="PROSITE" id="PS51063"/>
    </source>
</evidence>
<accession>A0A428K4R6</accession>
<evidence type="ECO:0000313" key="6">
    <source>
        <dbReference type="EMBL" id="RSK41405.1"/>
    </source>
</evidence>
<proteinExistence type="predicted"/>
<sequence>MWNNDNSLFKSEQTMTLRNQLDLIENKDTLIFKKGQIIYFEGSSPQGIYLIEQGKVKVTKTSCSGKDFITHIASKGDILSYGDLSLDTRHSCSGIAMEETIIYFIYKRDFQEALHNHPELLEGFFQQLVNHIRELESKACSIAYKPVRGRLAEALLYLAKKFNNSNKVTLSVTITRKDLAELIGTARETVNRLLSEFRHDRYIKTEGLTIHIINTKALQKTSEMYG</sequence>
<dbReference type="SMART" id="SM00419">
    <property type="entry name" value="HTH_CRP"/>
    <property type="match status" value="1"/>
</dbReference>
<dbReference type="InterPro" id="IPR018335">
    <property type="entry name" value="Tscrpt_reg_HTH_Crp-type_CS"/>
</dbReference>
<dbReference type="Gene3D" id="2.60.120.10">
    <property type="entry name" value="Jelly Rolls"/>
    <property type="match status" value="1"/>
</dbReference>
<keyword evidence="2" id="KW-0238">DNA-binding</keyword>
<organism evidence="6 7">
    <name type="scientific">Mangrovimonas spongiae</name>
    <dbReference type="NCBI Taxonomy" id="2494697"/>
    <lineage>
        <taxon>Bacteria</taxon>
        <taxon>Pseudomonadati</taxon>
        <taxon>Bacteroidota</taxon>
        <taxon>Flavobacteriia</taxon>
        <taxon>Flavobacteriales</taxon>
        <taxon>Flavobacteriaceae</taxon>
        <taxon>Mangrovimonas</taxon>
    </lineage>
</organism>
<dbReference type="PRINTS" id="PR00034">
    <property type="entry name" value="HTHCRP"/>
</dbReference>
<dbReference type="Pfam" id="PF13545">
    <property type="entry name" value="HTH_Crp_2"/>
    <property type="match status" value="1"/>
</dbReference>
<dbReference type="EMBL" id="RWBG01000001">
    <property type="protein sequence ID" value="RSK41405.1"/>
    <property type="molecule type" value="Genomic_DNA"/>
</dbReference>
<dbReference type="InterPro" id="IPR014710">
    <property type="entry name" value="RmlC-like_jellyroll"/>
</dbReference>
<feature type="domain" description="HTH crp-type" evidence="5">
    <location>
        <begin position="145"/>
        <end position="216"/>
    </location>
</feature>
<keyword evidence="3" id="KW-0804">Transcription</keyword>
<evidence type="ECO:0000259" key="4">
    <source>
        <dbReference type="PROSITE" id="PS50042"/>
    </source>
</evidence>
<dbReference type="GO" id="GO:0005829">
    <property type="term" value="C:cytosol"/>
    <property type="evidence" value="ECO:0007669"/>
    <property type="project" value="TreeGrafter"/>
</dbReference>
<dbReference type="SMART" id="SM00100">
    <property type="entry name" value="cNMP"/>
    <property type="match status" value="1"/>
</dbReference>